<organism evidence="1">
    <name type="scientific">bioreactor metagenome</name>
    <dbReference type="NCBI Taxonomy" id="1076179"/>
    <lineage>
        <taxon>unclassified sequences</taxon>
        <taxon>metagenomes</taxon>
        <taxon>ecological metagenomes</taxon>
    </lineage>
</organism>
<gene>
    <name evidence="1" type="ORF">SDC9_45954</name>
</gene>
<protein>
    <submittedName>
        <fullName evidence="1">Uncharacterized protein</fullName>
    </submittedName>
</protein>
<reference evidence="1" key="1">
    <citation type="submission" date="2019-08" db="EMBL/GenBank/DDBJ databases">
        <authorList>
            <person name="Kucharzyk K."/>
            <person name="Murdoch R.W."/>
            <person name="Higgins S."/>
            <person name="Loffler F."/>
        </authorList>
    </citation>
    <scope>NUCLEOTIDE SEQUENCE</scope>
</reference>
<evidence type="ECO:0000313" key="1">
    <source>
        <dbReference type="EMBL" id="MPL99733.1"/>
    </source>
</evidence>
<dbReference type="AlphaFoldDB" id="A0A644WBH3"/>
<accession>A0A644WBH3</accession>
<comment type="caution">
    <text evidence="1">The sequence shown here is derived from an EMBL/GenBank/DDBJ whole genome shotgun (WGS) entry which is preliminary data.</text>
</comment>
<dbReference type="EMBL" id="VSSQ01000685">
    <property type="protein sequence ID" value="MPL99733.1"/>
    <property type="molecule type" value="Genomic_DNA"/>
</dbReference>
<sequence length="142" mass="15496">MGGDRVFIILPGRRQHVGIELPVGVRQRVHGLARNSAQILLGLPTLVIDLRFVEPVHTDVVHGMALEGDQVAHLLHLFRGQVPLGADGLGNDEYGRFQLVFFQNGVSVREVIAVTVVKGDDDGLLFLRAGFHFIDEICGIAV</sequence>
<name>A0A644WBH3_9ZZZZ</name>
<proteinExistence type="predicted"/>